<dbReference type="PANTHER" id="PTHR43289">
    <property type="entry name" value="MITOGEN-ACTIVATED PROTEIN KINASE KINASE KINASE 20-RELATED"/>
    <property type="match status" value="1"/>
</dbReference>
<evidence type="ECO:0000256" key="10">
    <source>
        <dbReference type="ARBA" id="ARBA00023212"/>
    </source>
</evidence>
<feature type="domain" description="Protein kinase" evidence="13">
    <location>
        <begin position="539"/>
        <end position="801"/>
    </location>
</feature>
<dbReference type="Gene3D" id="1.10.510.10">
    <property type="entry name" value="Transferase(Phosphotransferase) domain 1"/>
    <property type="match status" value="2"/>
</dbReference>
<dbReference type="InterPro" id="IPR001245">
    <property type="entry name" value="Ser-Thr/Tyr_kinase_cat_dom"/>
</dbReference>
<dbReference type="EC" id="2.7.11.1" evidence="4"/>
<dbReference type="GO" id="GO:0000922">
    <property type="term" value="C:spindle pole"/>
    <property type="evidence" value="ECO:0007669"/>
    <property type="project" value="UniProtKB-SubCell"/>
</dbReference>
<dbReference type="PANTHER" id="PTHR43289:SF6">
    <property type="entry name" value="SERINE_THREONINE-PROTEIN KINASE NEKL-3"/>
    <property type="match status" value="1"/>
</dbReference>
<dbReference type="SMART" id="SM00220">
    <property type="entry name" value="S_TKc"/>
    <property type="match status" value="1"/>
</dbReference>
<dbReference type="InterPro" id="IPR011528">
    <property type="entry name" value="NERD"/>
</dbReference>
<name>A0AA97LW03_9ACTN</name>
<evidence type="ECO:0000256" key="6">
    <source>
        <dbReference type="ARBA" id="ARBA00022679"/>
    </source>
</evidence>
<feature type="domain" description="Protein kinase" evidence="13">
    <location>
        <begin position="209"/>
        <end position="510"/>
    </location>
</feature>
<dbReference type="GO" id="GO:0004674">
    <property type="term" value="F:protein serine/threonine kinase activity"/>
    <property type="evidence" value="ECO:0007669"/>
    <property type="project" value="UniProtKB-KW"/>
</dbReference>
<keyword evidence="6" id="KW-0808">Transferase</keyword>
<dbReference type="Proteomes" id="UP000265719">
    <property type="component" value="Chromosome"/>
</dbReference>
<dbReference type="InterPro" id="IPR049832">
    <property type="entry name" value="BREX_PglW"/>
</dbReference>
<evidence type="ECO:0000313" key="15">
    <source>
        <dbReference type="Proteomes" id="UP000265719"/>
    </source>
</evidence>
<keyword evidence="10" id="KW-0206">Cytoskeleton</keyword>
<dbReference type="InterPro" id="IPR017441">
    <property type="entry name" value="Protein_kinase_ATP_BS"/>
</dbReference>
<evidence type="ECO:0000256" key="11">
    <source>
        <dbReference type="PROSITE-ProRule" id="PRU10141"/>
    </source>
</evidence>
<dbReference type="KEGG" id="thao:NI17_020475"/>
<keyword evidence="5" id="KW-0723">Serine/threonine-protein kinase</keyword>
<evidence type="ECO:0000313" key="14">
    <source>
        <dbReference type="EMBL" id="UOE19104.1"/>
    </source>
</evidence>
<evidence type="ECO:0000259" key="13">
    <source>
        <dbReference type="PROSITE" id="PS50011"/>
    </source>
</evidence>
<keyword evidence="8 14" id="KW-0418">Kinase</keyword>
<evidence type="ECO:0000256" key="1">
    <source>
        <dbReference type="ARBA" id="ARBA00004300"/>
    </source>
</evidence>
<dbReference type="SUPFAM" id="SSF56112">
    <property type="entry name" value="Protein kinase-like (PK-like)"/>
    <property type="match status" value="2"/>
</dbReference>
<keyword evidence="10" id="KW-0963">Cytoplasm</keyword>
<dbReference type="GO" id="GO:0005813">
    <property type="term" value="C:centrosome"/>
    <property type="evidence" value="ECO:0007669"/>
    <property type="project" value="UniProtKB-SubCell"/>
</dbReference>
<dbReference type="InterPro" id="IPR011009">
    <property type="entry name" value="Kinase-like_dom_sf"/>
</dbReference>
<evidence type="ECO:0000256" key="9">
    <source>
        <dbReference type="ARBA" id="ARBA00022840"/>
    </source>
</evidence>
<dbReference type="NCBIfam" id="NF033442">
    <property type="entry name" value="BREX_PglW"/>
    <property type="match status" value="1"/>
</dbReference>
<evidence type="ECO:0000256" key="12">
    <source>
        <dbReference type="SAM" id="MobiDB-lite"/>
    </source>
</evidence>
<comment type="similarity">
    <text evidence="3">Belongs to the protein kinase superfamily. NEK Ser/Thr protein kinase family. NIMA subfamily.</text>
</comment>
<keyword evidence="7 11" id="KW-0547">Nucleotide-binding</keyword>
<dbReference type="Pfam" id="PF08378">
    <property type="entry name" value="NERD"/>
    <property type="match status" value="1"/>
</dbReference>
<dbReference type="Pfam" id="PF07714">
    <property type="entry name" value="PK_Tyr_Ser-Thr"/>
    <property type="match status" value="1"/>
</dbReference>
<dbReference type="InterPro" id="IPR000719">
    <property type="entry name" value="Prot_kinase_dom"/>
</dbReference>
<accession>A0AA97LW03</accession>
<dbReference type="EMBL" id="CP063196">
    <property type="protein sequence ID" value="UOE19104.1"/>
    <property type="molecule type" value="Genomic_DNA"/>
</dbReference>
<keyword evidence="9 11" id="KW-0067">ATP-binding</keyword>
<keyword evidence="15" id="KW-1185">Reference proteome</keyword>
<comment type="subcellular location">
    <subcellularLocation>
        <location evidence="1">Cytoplasm</location>
        <location evidence="1">Cytoskeleton</location>
        <location evidence="1">Microtubule organizing center</location>
        <location evidence="1">Centrosome</location>
    </subcellularLocation>
    <subcellularLocation>
        <location evidence="2">Cytoplasm</location>
        <location evidence="2">Cytoskeleton</location>
        <location evidence="2">Spindle pole</location>
    </subcellularLocation>
</comment>
<evidence type="ECO:0000256" key="5">
    <source>
        <dbReference type="ARBA" id="ARBA00022527"/>
    </source>
</evidence>
<gene>
    <name evidence="14" type="primary">pglW</name>
    <name evidence="14" type="ORF">NI17_020475</name>
</gene>
<feature type="compositionally biased region" description="Low complexity" evidence="12">
    <location>
        <begin position="912"/>
        <end position="923"/>
    </location>
</feature>
<dbReference type="PROSITE" id="PS00107">
    <property type="entry name" value="PROTEIN_KINASE_ATP"/>
    <property type="match status" value="1"/>
</dbReference>
<dbReference type="PROSITE" id="PS50011">
    <property type="entry name" value="PROTEIN_KINASE_DOM"/>
    <property type="match status" value="2"/>
</dbReference>
<dbReference type="Pfam" id="PF00069">
    <property type="entry name" value="Pkinase"/>
    <property type="match status" value="1"/>
</dbReference>
<evidence type="ECO:0000256" key="8">
    <source>
        <dbReference type="ARBA" id="ARBA00022777"/>
    </source>
</evidence>
<organism evidence="14 15">
    <name type="scientific">Thermobifida halotolerans</name>
    <dbReference type="NCBI Taxonomy" id="483545"/>
    <lineage>
        <taxon>Bacteria</taxon>
        <taxon>Bacillati</taxon>
        <taxon>Actinomycetota</taxon>
        <taxon>Actinomycetes</taxon>
        <taxon>Streptosporangiales</taxon>
        <taxon>Nocardiopsidaceae</taxon>
        <taxon>Thermobifida</taxon>
    </lineage>
</organism>
<dbReference type="RefSeq" id="WP_243597556.1">
    <property type="nucleotide sequence ID" value="NZ_CP063196.1"/>
</dbReference>
<proteinExistence type="inferred from homology"/>
<sequence length="1475" mass="160931">MAAASGDSSRLKRIPRPAPPRVIRWFQEHPSPYPHEQEALDHIRGLMPPAEPFRAWATFCFTAGSGRVNECDLLILVPRGLFLLELKAHPGRLVNNGGTWNFHASDRVRTFRNPLHLTELKARELKDRLLWAAKATGSNVVIPRIEAAVFLSARDLRSELDEQQRLKVYGRNDRDTGLPRIWDDLLALPPTASSEKARRELFRFAQLLPGLMKKAGVDASTAHLRFDDDWELSKSPIDGGPTWEDRLAVRRHPIREEGRVRIYLVGERTDEDARREVERAAEREYQVLQGINHRGIVQALQFRDHRGSPAILFRHSASDLRLDAYLDTHGASLPLRVRLDLVRQLADALRYAHDRSLYHRALAARSVYVSCRDDGSDPVLRVVDWQVAARDFDTTPLSSVGDSSIHSEHVADTAEVYLAPEFDQRFADPVDLDLFGLGAVAYLVLTGRPPAVSRSELLQRLRVDGGLRPRAVADEVPEELDSLVFSVTRADVADRIESVAGFVAGLDAFEQQRAAAEQTVAAGVDPLEALPGQQVDDGWTVERVLGTGATSRVLLVRAEVVTAEGVTRPETRVLKVALDEGERAARLRDEAEALEKVGGGRVVRLLDGPRQVHGRTVLVLEYAGERSLGERLRSEGRLTYHELARFGDDLFVALDQLAGHGVRHRDIKPDNLGLFRRADRSWELKLFDFSLTRASDKNLRAGTAGYVDPFLGADPRRGRYDDHAEWYAAAVTLHEMASGERPRWGDEATSPAMTDDEVPALAAELFDTALRPGLVEFFERALHRDADQRFESLQQMREAWRRVFAAADAATPPSTPATVDASPSVPVDEARDRAAEAAELDTPLGAAGLSPAAESAAHQLGATTVGELLGVAPHLISRARGTGALVRRELNRRHRQWRTRLGQRLERPAPVADPHGAADEAGAAGAGHRLGVEELARLVTPEPGGRSRQPEAVRLLLGLPGADGSASPLPPWCTQSDVARRLGVKQPTVSVYHRDAIKRWVGLPELRDVRDELVGYVRAAGGVMAVEELAAELRAHRGTREGADDPRRVAALASAVVRAALDAELWEQDKDEENQPRLAVLRRGSRVLVAAESLPGTDDPVPADLADYARALGEVADRLAAAEPLPGRSAVLRDLRQVPVPEGMAPLADTRLVALAAAASDDARYSPRLELYPRNLGLARALRISQAAAGVLAGHGVSAAELLARVRSRFPDLELAEPTRVEVAEALDEAGFSLEYDPQSRRFLPPATALTGSGLSRTTGRHTDAATDLAVVAAAAGRDPVALLAERLDESVRRGGFLALTLRGRRLPGVADLLAAAYPLTPVDLGAVFLAELRGIADERGQWDAVLRSDARFAASGELSRGLRSYVRFAWQRTEERLGERVAEAGPRAVVLLHNAGLTTRYADAGGHALLTGLQNAARRSGADPHGLWLLCPTDAPQAAPRLDGRIVEVLGDHERAVLREDFLSRLAGDGSAAA</sequence>
<feature type="binding site" evidence="11">
    <location>
        <position position="575"/>
    </location>
    <ligand>
        <name>ATP</name>
        <dbReference type="ChEBI" id="CHEBI:30616"/>
    </ligand>
</feature>
<evidence type="ECO:0000256" key="4">
    <source>
        <dbReference type="ARBA" id="ARBA00012513"/>
    </source>
</evidence>
<reference evidence="14" key="1">
    <citation type="submission" date="2020-10" db="EMBL/GenBank/DDBJ databases">
        <title>De novo genome project of the cellulose decomposer Thermobifida halotolerans type strain.</title>
        <authorList>
            <person name="Nagy I."/>
            <person name="Horvath B."/>
            <person name="Kukolya J."/>
            <person name="Nagy I."/>
            <person name="Orsini M."/>
        </authorList>
    </citation>
    <scope>NUCLEOTIDE SEQUENCE</scope>
    <source>
        <strain evidence="14">DSM 44931</strain>
    </source>
</reference>
<evidence type="ECO:0000256" key="7">
    <source>
        <dbReference type="ARBA" id="ARBA00022741"/>
    </source>
</evidence>
<dbReference type="GO" id="GO:0005524">
    <property type="term" value="F:ATP binding"/>
    <property type="evidence" value="ECO:0007669"/>
    <property type="project" value="UniProtKB-UniRule"/>
</dbReference>
<evidence type="ECO:0000256" key="2">
    <source>
        <dbReference type="ARBA" id="ARBA00004647"/>
    </source>
</evidence>
<feature type="region of interest" description="Disordered" evidence="12">
    <location>
        <begin position="903"/>
        <end position="923"/>
    </location>
</feature>
<protein>
    <recommendedName>
        <fullName evidence="4">non-specific serine/threonine protein kinase</fullName>
        <ecNumber evidence="4">2.7.11.1</ecNumber>
    </recommendedName>
</protein>
<evidence type="ECO:0000256" key="3">
    <source>
        <dbReference type="ARBA" id="ARBA00010886"/>
    </source>
</evidence>